<comment type="caution">
    <text evidence="2">The sequence shown here is derived from an EMBL/GenBank/DDBJ whole genome shotgun (WGS) entry which is preliminary data.</text>
</comment>
<sequence>METLRVSTRYGEIAVHLGGRSPQDAPGLLLLHANPGDHRDYDEIVPALAGDWAIAAVDWPGYGASTVADPELITIDALADVAVLVAQELSHRGFGALTVLGNSAGGYAAVRLAQRAPDLVHGLVLVQPAGFAPRNPFTRAYFRFVASAAVARRSVVPNARLYLGPLHRGGVRAIFERTRAVPGDPVRLAVYRSLWRSFDSPRFDLTADGKLIPGVPVQVVWGRRDPTNPWFANRAAVARSLPQAEVAVLSTRHEPFAEAPELFLDAVREFLGACAGMRP</sequence>
<reference evidence="2 3" key="1">
    <citation type="journal article" date="2014" name="BMC Genomics">
        <title>Genome based analysis of type-I polyketide synthase and nonribosomal peptide synthetase gene clusters in seven strains of five representative Nocardia species.</title>
        <authorList>
            <person name="Komaki H."/>
            <person name="Ichikawa N."/>
            <person name="Hosoyama A."/>
            <person name="Takahashi-Nakaguchi A."/>
            <person name="Matsuzawa T."/>
            <person name="Suzuki K."/>
            <person name="Fujita N."/>
            <person name="Gonoi T."/>
        </authorList>
    </citation>
    <scope>NUCLEOTIDE SEQUENCE [LARGE SCALE GENOMIC DNA]</scope>
    <source>
        <strain evidence="2 3">NBRC 15531</strain>
    </source>
</reference>
<dbReference type="InterPro" id="IPR000073">
    <property type="entry name" value="AB_hydrolase_1"/>
</dbReference>
<dbReference type="GO" id="GO:0016787">
    <property type="term" value="F:hydrolase activity"/>
    <property type="evidence" value="ECO:0007669"/>
    <property type="project" value="UniProtKB-KW"/>
</dbReference>
<accession>U5EIN3</accession>
<proteinExistence type="predicted"/>
<dbReference type="InterPro" id="IPR029058">
    <property type="entry name" value="AB_hydrolase_fold"/>
</dbReference>
<organism evidence="2 3">
    <name type="scientific">Nocardia asteroides NBRC 15531</name>
    <dbReference type="NCBI Taxonomy" id="1110697"/>
    <lineage>
        <taxon>Bacteria</taxon>
        <taxon>Bacillati</taxon>
        <taxon>Actinomycetota</taxon>
        <taxon>Actinomycetes</taxon>
        <taxon>Mycobacteriales</taxon>
        <taxon>Nocardiaceae</taxon>
        <taxon>Nocardia</taxon>
    </lineage>
</organism>
<dbReference type="Proteomes" id="UP000017048">
    <property type="component" value="Unassembled WGS sequence"/>
</dbReference>
<dbReference type="SUPFAM" id="SSF53474">
    <property type="entry name" value="alpha/beta-Hydrolases"/>
    <property type="match status" value="1"/>
</dbReference>
<evidence type="ECO:0000313" key="3">
    <source>
        <dbReference type="Proteomes" id="UP000017048"/>
    </source>
</evidence>
<keyword evidence="3" id="KW-1185">Reference proteome</keyword>
<dbReference type="Pfam" id="PF00561">
    <property type="entry name" value="Abhydrolase_1"/>
    <property type="match status" value="1"/>
</dbReference>
<dbReference type="GeneID" id="91514400"/>
<dbReference type="eggNOG" id="COG2267">
    <property type="taxonomic scope" value="Bacteria"/>
</dbReference>
<dbReference type="STRING" id="1824.SAMN05444423_101300"/>
<dbReference type="EMBL" id="BAFO02000025">
    <property type="protein sequence ID" value="GAD85019.1"/>
    <property type="molecule type" value="Genomic_DNA"/>
</dbReference>
<dbReference type="PANTHER" id="PTHR46438:SF11">
    <property type="entry name" value="LIPASE-RELATED"/>
    <property type="match status" value="1"/>
</dbReference>
<gene>
    <name evidence="2" type="ORF">NCAST_25_04420</name>
</gene>
<evidence type="ECO:0000313" key="2">
    <source>
        <dbReference type="EMBL" id="GAD85019.1"/>
    </source>
</evidence>
<dbReference type="OrthoDB" id="5495375at2"/>
<evidence type="ECO:0000259" key="1">
    <source>
        <dbReference type="Pfam" id="PF00561"/>
    </source>
</evidence>
<protein>
    <submittedName>
        <fullName evidence="2">Hydrolase</fullName>
    </submittedName>
</protein>
<dbReference type="RefSeq" id="WP_019044290.1">
    <property type="nucleotide sequence ID" value="NZ_BAFO02000025.1"/>
</dbReference>
<dbReference type="PANTHER" id="PTHR46438">
    <property type="entry name" value="ALPHA/BETA-HYDROLASES SUPERFAMILY PROTEIN"/>
    <property type="match status" value="1"/>
</dbReference>
<dbReference type="Gene3D" id="3.40.50.1820">
    <property type="entry name" value="alpha/beta hydrolase"/>
    <property type="match status" value="1"/>
</dbReference>
<dbReference type="PRINTS" id="PR00111">
    <property type="entry name" value="ABHYDROLASE"/>
</dbReference>
<name>U5EIN3_NOCAS</name>
<keyword evidence="2" id="KW-0378">Hydrolase</keyword>
<dbReference type="AlphaFoldDB" id="U5EIN3"/>
<feature type="domain" description="AB hydrolase-1" evidence="1">
    <location>
        <begin position="28"/>
        <end position="260"/>
    </location>
</feature>